<dbReference type="PROSITE" id="PS00041">
    <property type="entry name" value="HTH_ARAC_FAMILY_1"/>
    <property type="match status" value="1"/>
</dbReference>
<gene>
    <name evidence="6" type="ORF">EAV92_15000</name>
</gene>
<dbReference type="RefSeq" id="WP_123041850.1">
    <property type="nucleotide sequence ID" value="NZ_CP033433.1"/>
</dbReference>
<dbReference type="Proteomes" id="UP000269097">
    <property type="component" value="Chromosome"/>
</dbReference>
<dbReference type="InterPro" id="IPR014710">
    <property type="entry name" value="RmlC-like_jellyroll"/>
</dbReference>
<sequence length="344" mass="39425">MNRGSETSPEEKARGERRSGPALFPFARMLGKPDALDRLDLRFRWGGYGFRVLRCHLAVFQPGQIIAFHKHSEYEFHFIAKGKGKVILEGRPFDLREGLYYLTGPDVVHYQECDPEDPMQELCLHCEILPAGGSAGPDPAFGDDAEWEEAAACVELLRRFPLEPHWDNYNAMSMFLEAYRLWEDQVPGFHTLMKAAIIQILLRAARPFAPKKGLPAIPVRDMDDHRFQLASQYIQDNEGLPLSLDDVAQRVNVSPRQLQRIFRTEGQTTFREYVEHVRLAAVCADLVESDQSVEEIALKHGYANPNYLFPVFKDKFGMTPTAYRRTYRPSGRAEPYPIREEVRP</sequence>
<protein>
    <submittedName>
        <fullName evidence="6">AraC family transcriptional regulator</fullName>
    </submittedName>
</protein>
<dbReference type="AlphaFoldDB" id="A0A3G3JZT2"/>
<dbReference type="SUPFAM" id="SSF51215">
    <property type="entry name" value="Regulatory protein AraC"/>
    <property type="match status" value="1"/>
</dbReference>
<proteinExistence type="predicted"/>
<dbReference type="InterPro" id="IPR013096">
    <property type="entry name" value="Cupin_2"/>
</dbReference>
<dbReference type="SUPFAM" id="SSF46689">
    <property type="entry name" value="Homeodomain-like"/>
    <property type="match status" value="2"/>
</dbReference>
<dbReference type="Pfam" id="PF07883">
    <property type="entry name" value="Cupin_2"/>
    <property type="match status" value="1"/>
</dbReference>
<dbReference type="Pfam" id="PF12833">
    <property type="entry name" value="HTH_18"/>
    <property type="match status" value="1"/>
</dbReference>
<keyword evidence="4" id="KW-0804">Transcription</keyword>
<dbReference type="GO" id="GO:0043565">
    <property type="term" value="F:sequence-specific DNA binding"/>
    <property type="evidence" value="ECO:0007669"/>
    <property type="project" value="InterPro"/>
</dbReference>
<dbReference type="Gene3D" id="1.10.10.60">
    <property type="entry name" value="Homeodomain-like"/>
    <property type="match status" value="1"/>
</dbReference>
<evidence type="ECO:0000313" key="6">
    <source>
        <dbReference type="EMBL" id="AYQ73766.1"/>
    </source>
</evidence>
<dbReference type="KEGG" id="coh:EAV92_15000"/>
<evidence type="ECO:0000259" key="5">
    <source>
        <dbReference type="PROSITE" id="PS01124"/>
    </source>
</evidence>
<dbReference type="EMBL" id="CP033433">
    <property type="protein sequence ID" value="AYQ73766.1"/>
    <property type="molecule type" value="Genomic_DNA"/>
</dbReference>
<accession>A0A3G3JZT2</accession>
<keyword evidence="3" id="KW-0010">Activator</keyword>
<evidence type="ECO:0000256" key="3">
    <source>
        <dbReference type="ARBA" id="ARBA00023159"/>
    </source>
</evidence>
<evidence type="ECO:0000313" key="7">
    <source>
        <dbReference type="Proteomes" id="UP000269097"/>
    </source>
</evidence>
<evidence type="ECO:0000256" key="2">
    <source>
        <dbReference type="ARBA" id="ARBA00023125"/>
    </source>
</evidence>
<keyword evidence="7" id="KW-1185">Reference proteome</keyword>
<dbReference type="PROSITE" id="PS01124">
    <property type="entry name" value="HTH_ARAC_FAMILY_2"/>
    <property type="match status" value="1"/>
</dbReference>
<dbReference type="PANTHER" id="PTHR46796">
    <property type="entry name" value="HTH-TYPE TRANSCRIPTIONAL ACTIVATOR RHAS-RELATED"/>
    <property type="match status" value="1"/>
</dbReference>
<dbReference type="CDD" id="cd02208">
    <property type="entry name" value="cupin_RmlC-like"/>
    <property type="match status" value="1"/>
</dbReference>
<evidence type="ECO:0000256" key="4">
    <source>
        <dbReference type="ARBA" id="ARBA00023163"/>
    </source>
</evidence>
<dbReference type="SMART" id="SM00342">
    <property type="entry name" value="HTH_ARAC"/>
    <property type="match status" value="1"/>
</dbReference>
<keyword evidence="1" id="KW-0805">Transcription regulation</keyword>
<reference evidence="6 7" key="1">
    <citation type="submission" date="2018-10" db="EMBL/GenBank/DDBJ databases">
        <title>Genome Sequence of Cohnella sp.</title>
        <authorList>
            <person name="Srinivasan S."/>
            <person name="Kim M.K."/>
        </authorList>
    </citation>
    <scope>NUCLEOTIDE SEQUENCE [LARGE SCALE GENOMIC DNA]</scope>
    <source>
        <strain evidence="6 7">18JY8-7</strain>
    </source>
</reference>
<dbReference type="InterPro" id="IPR018062">
    <property type="entry name" value="HTH_AraC-typ_CS"/>
</dbReference>
<name>A0A3G3JZT2_9BACL</name>
<keyword evidence="2" id="KW-0238">DNA-binding</keyword>
<dbReference type="InterPro" id="IPR018060">
    <property type="entry name" value="HTH_AraC"/>
</dbReference>
<dbReference type="GO" id="GO:0003700">
    <property type="term" value="F:DNA-binding transcription factor activity"/>
    <property type="evidence" value="ECO:0007669"/>
    <property type="project" value="InterPro"/>
</dbReference>
<dbReference type="InterPro" id="IPR037923">
    <property type="entry name" value="HTH-like"/>
</dbReference>
<dbReference type="InterPro" id="IPR050204">
    <property type="entry name" value="AraC_XylS_family_regulators"/>
</dbReference>
<feature type="domain" description="HTH araC/xylS-type" evidence="5">
    <location>
        <begin position="228"/>
        <end position="326"/>
    </location>
</feature>
<dbReference type="Gene3D" id="2.60.120.10">
    <property type="entry name" value="Jelly Rolls"/>
    <property type="match status" value="1"/>
</dbReference>
<organism evidence="6 7">
    <name type="scientific">Cohnella candidum</name>
    <dbReference type="NCBI Taxonomy" id="2674991"/>
    <lineage>
        <taxon>Bacteria</taxon>
        <taxon>Bacillati</taxon>
        <taxon>Bacillota</taxon>
        <taxon>Bacilli</taxon>
        <taxon>Bacillales</taxon>
        <taxon>Paenibacillaceae</taxon>
        <taxon>Cohnella</taxon>
    </lineage>
</organism>
<evidence type="ECO:0000256" key="1">
    <source>
        <dbReference type="ARBA" id="ARBA00023015"/>
    </source>
</evidence>
<dbReference type="InterPro" id="IPR009057">
    <property type="entry name" value="Homeodomain-like_sf"/>
</dbReference>